<proteinExistence type="predicted"/>
<reference evidence="1 2" key="1">
    <citation type="submission" date="2024-01" db="EMBL/GenBank/DDBJ databases">
        <title>The genomes of 5 underutilized Papilionoideae crops provide insights into root nodulation and disease resistanc.</title>
        <authorList>
            <person name="Jiang F."/>
        </authorList>
    </citation>
    <scope>NUCLEOTIDE SEQUENCE [LARGE SCALE GENOMIC DNA]</scope>
    <source>
        <strain evidence="1">JINMINGXINNONG_FW02</strain>
        <tissue evidence="1">Leaves</tissue>
    </source>
</reference>
<sequence length="101" mass="12129">MNNEVIWGGEIYRIERRRKHPCAETRSRARQRHWNLTCIQKAELKTTQHNTRILFLISLFHSHHYLNPTIVNHQPHFPQQLLSLSHSLPYLYLFSICICIL</sequence>
<gene>
    <name evidence="1" type="ORF">VNO80_21436</name>
</gene>
<name>A0AAN9M7W5_PHACN</name>
<evidence type="ECO:0000313" key="1">
    <source>
        <dbReference type="EMBL" id="KAK7346912.1"/>
    </source>
</evidence>
<dbReference type="Proteomes" id="UP001374584">
    <property type="component" value="Unassembled WGS sequence"/>
</dbReference>
<accession>A0AAN9M7W5</accession>
<comment type="caution">
    <text evidence="1">The sequence shown here is derived from an EMBL/GenBank/DDBJ whole genome shotgun (WGS) entry which is preliminary data.</text>
</comment>
<protein>
    <submittedName>
        <fullName evidence="1">Uncharacterized protein</fullName>
    </submittedName>
</protein>
<evidence type="ECO:0000313" key="2">
    <source>
        <dbReference type="Proteomes" id="UP001374584"/>
    </source>
</evidence>
<organism evidence="1 2">
    <name type="scientific">Phaseolus coccineus</name>
    <name type="common">Scarlet runner bean</name>
    <name type="synonym">Phaseolus multiflorus</name>
    <dbReference type="NCBI Taxonomy" id="3886"/>
    <lineage>
        <taxon>Eukaryota</taxon>
        <taxon>Viridiplantae</taxon>
        <taxon>Streptophyta</taxon>
        <taxon>Embryophyta</taxon>
        <taxon>Tracheophyta</taxon>
        <taxon>Spermatophyta</taxon>
        <taxon>Magnoliopsida</taxon>
        <taxon>eudicotyledons</taxon>
        <taxon>Gunneridae</taxon>
        <taxon>Pentapetalae</taxon>
        <taxon>rosids</taxon>
        <taxon>fabids</taxon>
        <taxon>Fabales</taxon>
        <taxon>Fabaceae</taxon>
        <taxon>Papilionoideae</taxon>
        <taxon>50 kb inversion clade</taxon>
        <taxon>NPAAA clade</taxon>
        <taxon>indigoferoid/millettioid clade</taxon>
        <taxon>Phaseoleae</taxon>
        <taxon>Phaseolus</taxon>
    </lineage>
</organism>
<dbReference type="AlphaFoldDB" id="A0AAN9M7W5"/>
<keyword evidence="2" id="KW-1185">Reference proteome</keyword>
<dbReference type="EMBL" id="JAYMYR010000008">
    <property type="protein sequence ID" value="KAK7346912.1"/>
    <property type="molecule type" value="Genomic_DNA"/>
</dbReference>